<evidence type="ECO:0000256" key="3">
    <source>
        <dbReference type="ARBA" id="ARBA00023163"/>
    </source>
</evidence>
<organism evidence="5 6">
    <name type="scientific">Prosthecobacter algae</name>
    <dbReference type="NCBI Taxonomy" id="1144682"/>
    <lineage>
        <taxon>Bacteria</taxon>
        <taxon>Pseudomonadati</taxon>
        <taxon>Verrucomicrobiota</taxon>
        <taxon>Verrucomicrobiia</taxon>
        <taxon>Verrucomicrobiales</taxon>
        <taxon>Verrucomicrobiaceae</taxon>
        <taxon>Prosthecobacter</taxon>
    </lineage>
</organism>
<name>A0ABP9PFC0_9BACT</name>
<evidence type="ECO:0000256" key="1">
    <source>
        <dbReference type="ARBA" id="ARBA00023015"/>
    </source>
</evidence>
<gene>
    <name evidence="5" type="ORF">GCM10023213_35650</name>
</gene>
<keyword evidence="6" id="KW-1185">Reference proteome</keyword>
<dbReference type="PANTHER" id="PTHR30146">
    <property type="entry name" value="LACI-RELATED TRANSCRIPTIONAL REPRESSOR"/>
    <property type="match status" value="1"/>
</dbReference>
<dbReference type="EMBL" id="BAABIA010000007">
    <property type="protein sequence ID" value="GAA5144842.1"/>
    <property type="molecule type" value="Genomic_DNA"/>
</dbReference>
<dbReference type="Gene3D" id="1.10.10.10">
    <property type="entry name" value="Winged helix-like DNA-binding domain superfamily/Winged helix DNA-binding domain"/>
    <property type="match status" value="1"/>
</dbReference>
<reference evidence="6" key="1">
    <citation type="journal article" date="2019" name="Int. J. Syst. Evol. Microbiol.">
        <title>The Global Catalogue of Microorganisms (GCM) 10K type strain sequencing project: providing services to taxonomists for standard genome sequencing and annotation.</title>
        <authorList>
            <consortium name="The Broad Institute Genomics Platform"/>
            <consortium name="The Broad Institute Genome Sequencing Center for Infectious Disease"/>
            <person name="Wu L."/>
            <person name="Ma J."/>
        </authorList>
    </citation>
    <scope>NUCLEOTIDE SEQUENCE [LARGE SCALE GENOMIC DNA]</scope>
    <source>
        <strain evidence="6">JCM 18053</strain>
    </source>
</reference>
<proteinExistence type="predicted"/>
<dbReference type="InterPro" id="IPR000524">
    <property type="entry name" value="Tscrpt_reg_HTH_GntR"/>
</dbReference>
<dbReference type="InterPro" id="IPR036390">
    <property type="entry name" value="WH_DNA-bd_sf"/>
</dbReference>
<evidence type="ECO:0000313" key="6">
    <source>
        <dbReference type="Proteomes" id="UP001499852"/>
    </source>
</evidence>
<protein>
    <recommendedName>
        <fullName evidence="4">HTH gntR-type domain-containing protein</fullName>
    </recommendedName>
</protein>
<sequence length="368" mass="40381">MYWDSVSTAPASPALPSRVPRAAEAAQFLRERLLGGTWPKFLPGELELARQLQVGRNTLRSALAMLEKEGLLKTQMGRRREVVGSITTAAKPTPHTAVLLLGMPYHTLAPTTLLWMETLRLRLQGAGWDLKMKVDSAAFRHSPATALETLVSEQPEAVWILHRSTLAMQRWFETRGLKAVIAGTQHQGISLPQVDTDYRASSRHAAARLAALGHRHMLLMTSRVELAGDAESVAGFQEGAGQAKVEVVTHNETPAGVIATLRHALEARPRPTALFVLRADHLATAQTWLLAQGYGIPAQISVISRDDEPFLQHLHPEPARYQRSAEVFAKKLARLVTACGEGRSLRTDSPLLMPDFLRGETVGPAPQR</sequence>
<evidence type="ECO:0000313" key="5">
    <source>
        <dbReference type="EMBL" id="GAA5144842.1"/>
    </source>
</evidence>
<comment type="caution">
    <text evidence="5">The sequence shown here is derived from an EMBL/GenBank/DDBJ whole genome shotgun (WGS) entry which is preliminary data.</text>
</comment>
<dbReference type="InterPro" id="IPR036388">
    <property type="entry name" value="WH-like_DNA-bd_sf"/>
</dbReference>
<dbReference type="InterPro" id="IPR028082">
    <property type="entry name" value="Peripla_BP_I"/>
</dbReference>
<keyword evidence="2" id="KW-0238">DNA-binding</keyword>
<feature type="domain" description="HTH gntR-type" evidence="4">
    <location>
        <begin position="25"/>
        <end position="82"/>
    </location>
</feature>
<dbReference type="PANTHER" id="PTHR30146:SF109">
    <property type="entry name" value="HTH-TYPE TRANSCRIPTIONAL REGULATOR GALS"/>
    <property type="match status" value="1"/>
</dbReference>
<dbReference type="SUPFAM" id="SSF46785">
    <property type="entry name" value="Winged helix' DNA-binding domain"/>
    <property type="match status" value="1"/>
</dbReference>
<accession>A0ABP9PFC0</accession>
<dbReference type="SUPFAM" id="SSF53822">
    <property type="entry name" value="Periplasmic binding protein-like I"/>
    <property type="match status" value="1"/>
</dbReference>
<dbReference type="Pfam" id="PF13377">
    <property type="entry name" value="Peripla_BP_3"/>
    <property type="match status" value="1"/>
</dbReference>
<evidence type="ECO:0000259" key="4">
    <source>
        <dbReference type="SMART" id="SM00345"/>
    </source>
</evidence>
<dbReference type="SMART" id="SM00345">
    <property type="entry name" value="HTH_GNTR"/>
    <property type="match status" value="1"/>
</dbReference>
<dbReference type="Pfam" id="PF00392">
    <property type="entry name" value="GntR"/>
    <property type="match status" value="1"/>
</dbReference>
<keyword evidence="3" id="KW-0804">Transcription</keyword>
<dbReference type="InterPro" id="IPR046335">
    <property type="entry name" value="LacI/GalR-like_sensor"/>
</dbReference>
<dbReference type="Proteomes" id="UP001499852">
    <property type="component" value="Unassembled WGS sequence"/>
</dbReference>
<evidence type="ECO:0000256" key="2">
    <source>
        <dbReference type="ARBA" id="ARBA00023125"/>
    </source>
</evidence>
<keyword evidence="1" id="KW-0805">Transcription regulation</keyword>
<dbReference type="Gene3D" id="3.40.50.2300">
    <property type="match status" value="2"/>
</dbReference>
<dbReference type="PRINTS" id="PR00035">
    <property type="entry name" value="HTHGNTR"/>
</dbReference>